<keyword evidence="2" id="KW-1185">Reference proteome</keyword>
<protein>
    <submittedName>
        <fullName evidence="1">SHQ1 protein-domain-containing protein</fullName>
    </submittedName>
</protein>
<gene>
    <name evidence="1" type="ORF">V1517DRAFT_321073</name>
</gene>
<comment type="caution">
    <text evidence="1">The sequence shown here is derived from an EMBL/GenBank/DDBJ whole genome shotgun (WGS) entry which is preliminary data.</text>
</comment>
<accession>A0ACC3TQH5</accession>
<evidence type="ECO:0000313" key="2">
    <source>
        <dbReference type="Proteomes" id="UP001489719"/>
    </source>
</evidence>
<reference evidence="2" key="1">
    <citation type="journal article" date="2024" name="Front. Bioeng. Biotechnol.">
        <title>Genome-scale model development and genomic sequencing of the oleaginous clade Lipomyces.</title>
        <authorList>
            <person name="Czajka J.J."/>
            <person name="Han Y."/>
            <person name="Kim J."/>
            <person name="Mondo S.J."/>
            <person name="Hofstad B.A."/>
            <person name="Robles A."/>
            <person name="Haridas S."/>
            <person name="Riley R."/>
            <person name="LaButti K."/>
            <person name="Pangilinan J."/>
            <person name="Andreopoulos W."/>
            <person name="Lipzen A."/>
            <person name="Yan J."/>
            <person name="Wang M."/>
            <person name="Ng V."/>
            <person name="Grigoriev I.V."/>
            <person name="Spatafora J.W."/>
            <person name="Magnuson J.K."/>
            <person name="Baker S.E."/>
            <person name="Pomraning K.R."/>
        </authorList>
    </citation>
    <scope>NUCLEOTIDE SEQUENCE [LARGE SCALE GENOMIC DNA]</scope>
    <source>
        <strain evidence="2">CBS 10300</strain>
    </source>
</reference>
<name>A0ACC3TQH5_9ASCO</name>
<dbReference type="Proteomes" id="UP001489719">
    <property type="component" value="Unassembled WGS sequence"/>
</dbReference>
<dbReference type="EMBL" id="MU970064">
    <property type="protein sequence ID" value="KAK9323236.1"/>
    <property type="molecule type" value="Genomic_DNA"/>
</dbReference>
<evidence type="ECO:0000313" key="1">
    <source>
        <dbReference type="EMBL" id="KAK9323236.1"/>
    </source>
</evidence>
<organism evidence="1 2">
    <name type="scientific">Lipomyces orientalis</name>
    <dbReference type="NCBI Taxonomy" id="1233043"/>
    <lineage>
        <taxon>Eukaryota</taxon>
        <taxon>Fungi</taxon>
        <taxon>Dikarya</taxon>
        <taxon>Ascomycota</taxon>
        <taxon>Saccharomycotina</taxon>
        <taxon>Lipomycetes</taxon>
        <taxon>Lipomycetales</taxon>
        <taxon>Lipomycetaceae</taxon>
        <taxon>Lipomyces</taxon>
    </lineage>
</organism>
<proteinExistence type="predicted"/>
<sequence length="455" mass="52034">MITPQFSVRQDAEFVYIDIKVTHIKAQNVELRAEDDVFMFSLPPYYLRLHFPGNLVDDDRASASFDLDTSMLAVKFPKENPGEDFPDLDLMTKLLARVGEEPQTDSAGGPSTPVGKNKVMIEELGSDHDSDNQVMDDGLTDAQRKYYSELNDAENFDWQITQELPSAEQESLLTAKYGFNLQYSGFLRQTAETGNDINDLDSPESSTIDSRSKERIEKEDKKFDPDYYLSDLLENEDIAELIEFKPQLVLSIQQSLQGKSAEDMAEMEFTELEKKRMMNLPRRTYIIESTVSLKAVYLGLIPIIFGYSYDVRTTFDDHTSESAWTVGKLAANIACLDSSFTSIWKVMIACTRRSLAYPLYRNWELSLSCWDDVYYILRGGKRAVLKVLLDVDHLLAFHDVYYVYSKIVLEDYCSWIQTASDSVIRSLAHEIRHNKMAKEDLGWNIIEIENSAIEA</sequence>